<dbReference type="AlphaFoldDB" id="A0A8D5FQN0"/>
<dbReference type="EMBL" id="AP024086">
    <property type="protein sequence ID" value="BCL61965.1"/>
    <property type="molecule type" value="Genomic_DNA"/>
</dbReference>
<evidence type="ECO:0000313" key="1">
    <source>
        <dbReference type="EMBL" id="BCL61965.1"/>
    </source>
</evidence>
<gene>
    <name evidence="1" type="ORF">DGMP_26580</name>
</gene>
<organism evidence="1 2">
    <name type="scientific">Desulfomarina profundi</name>
    <dbReference type="NCBI Taxonomy" id="2772557"/>
    <lineage>
        <taxon>Bacteria</taxon>
        <taxon>Pseudomonadati</taxon>
        <taxon>Thermodesulfobacteriota</taxon>
        <taxon>Desulfobulbia</taxon>
        <taxon>Desulfobulbales</taxon>
        <taxon>Desulfobulbaceae</taxon>
        <taxon>Desulfomarina</taxon>
    </lineage>
</organism>
<sequence>MWDFGHNRTGGVDILVDDYERVDWDFEKKNITDSLRSVLILGSCYDFWFRNGEFL</sequence>
<proteinExistence type="predicted"/>
<dbReference type="Proteomes" id="UP000826725">
    <property type="component" value="Chromosome"/>
</dbReference>
<name>A0A8D5FQN0_9BACT</name>
<reference evidence="1" key="1">
    <citation type="submission" date="2020-09" db="EMBL/GenBank/DDBJ databases">
        <title>Desulfogranum mesoprofundum gen. nov., sp. nov., a novel mesophilic, sulfate-reducing chemolithoautotroph isolated from a deep-sea hydrothermal vent chimney in the Suiyo Seamount.</title>
        <authorList>
            <person name="Hashimoto Y."/>
            <person name="Nakagawa S."/>
        </authorList>
    </citation>
    <scope>NUCLEOTIDE SEQUENCE</scope>
    <source>
        <strain evidence="1">KT2</strain>
    </source>
</reference>
<accession>A0A8D5FQN0</accession>
<keyword evidence="2" id="KW-1185">Reference proteome</keyword>
<evidence type="ECO:0000313" key="2">
    <source>
        <dbReference type="Proteomes" id="UP000826725"/>
    </source>
</evidence>
<dbReference type="KEGG" id="dbk:DGMP_26580"/>
<protein>
    <submittedName>
        <fullName evidence="1">Uncharacterized protein</fullName>
    </submittedName>
</protein>